<dbReference type="AlphaFoldDB" id="A0A0G2J803"/>
<accession>A0A0G2J803</accession>
<evidence type="ECO:0000313" key="2">
    <source>
        <dbReference type="Proteomes" id="UP000034164"/>
    </source>
</evidence>
<sequence>MPANSLKFYFNVEFIQPNYEVQGEIRDSQSWHPPTDPNAVSSVATTGWRKWEAGSITHAQVADNPKFQECSLFYTSESDFFFGVPFNCRAKSVHQEITTRDERHGWRRLTFNHREPTTNGNHLSVLAFDGAHNVCAAQGSPKWMPELIPQTYNYNGPHANELGSTALAGNLALLIGLAAFSGPFPRHPLDVEQAVDAIRAFKPPNWVPHNLNIQKAHSQGVIVSIKSIGGNDRVLDAWARGAFGPLIRP</sequence>
<dbReference type="EMBL" id="LCZI01000001">
    <property type="protein sequence ID" value="KKZ68904.1"/>
    <property type="molecule type" value="Genomic_DNA"/>
</dbReference>
<proteinExistence type="predicted"/>
<organism evidence="1 2">
    <name type="scientific">[Emmonsia] crescens</name>
    <dbReference type="NCBI Taxonomy" id="73230"/>
    <lineage>
        <taxon>Eukaryota</taxon>
        <taxon>Fungi</taxon>
        <taxon>Dikarya</taxon>
        <taxon>Ascomycota</taxon>
        <taxon>Pezizomycotina</taxon>
        <taxon>Eurotiomycetes</taxon>
        <taxon>Eurotiomycetidae</taxon>
        <taxon>Onygenales</taxon>
        <taxon>Ajellomycetaceae</taxon>
        <taxon>Emergomyces</taxon>
    </lineage>
</organism>
<protein>
    <submittedName>
        <fullName evidence="1">Uncharacterized protein</fullName>
    </submittedName>
</protein>
<dbReference type="Proteomes" id="UP000034164">
    <property type="component" value="Unassembled WGS sequence"/>
</dbReference>
<evidence type="ECO:0000313" key="1">
    <source>
        <dbReference type="EMBL" id="KKZ68904.1"/>
    </source>
</evidence>
<reference evidence="2" key="1">
    <citation type="journal article" date="2015" name="PLoS Genet.">
        <title>The dynamic genome and transcriptome of the human fungal pathogen Blastomyces and close relative Emmonsia.</title>
        <authorList>
            <person name="Munoz J.F."/>
            <person name="Gauthier G.M."/>
            <person name="Desjardins C.A."/>
            <person name="Gallo J.E."/>
            <person name="Holder J."/>
            <person name="Sullivan T.D."/>
            <person name="Marty A.J."/>
            <person name="Carmen J.C."/>
            <person name="Chen Z."/>
            <person name="Ding L."/>
            <person name="Gujja S."/>
            <person name="Magrini V."/>
            <person name="Misas E."/>
            <person name="Mitreva M."/>
            <person name="Priest M."/>
            <person name="Saif S."/>
            <person name="Whiston E.A."/>
            <person name="Young S."/>
            <person name="Zeng Q."/>
            <person name="Goldman W.E."/>
            <person name="Mardis E.R."/>
            <person name="Taylor J.W."/>
            <person name="McEwen J.G."/>
            <person name="Clay O.K."/>
            <person name="Klein B.S."/>
            <person name="Cuomo C.A."/>
        </authorList>
    </citation>
    <scope>NUCLEOTIDE SEQUENCE [LARGE SCALE GENOMIC DNA]</scope>
    <source>
        <strain evidence="2">UAMH 3008</strain>
    </source>
</reference>
<gene>
    <name evidence="1" type="ORF">EMCG_00075</name>
</gene>
<name>A0A0G2J803_9EURO</name>
<dbReference type="OrthoDB" id="5243686at2759"/>
<comment type="caution">
    <text evidence="1">The sequence shown here is derived from an EMBL/GenBank/DDBJ whole genome shotgun (WGS) entry which is preliminary data.</text>
</comment>
<dbReference type="VEuPathDB" id="FungiDB:EMCG_00075"/>